<dbReference type="EMBL" id="QZDT01000006">
    <property type="protein sequence ID" value="NBJ92229.1"/>
    <property type="molecule type" value="Genomic_DNA"/>
</dbReference>
<accession>A0A9X5GRD9</accession>
<comment type="caution">
    <text evidence="1">The sequence shown here is derived from an EMBL/GenBank/DDBJ whole genome shotgun (WGS) entry which is preliminary data.</text>
</comment>
<reference evidence="1" key="1">
    <citation type="submission" date="2018-09" db="EMBL/GenBank/DDBJ databases">
        <title>Murine metabolic-syndrome-specific gut microbial biobank.</title>
        <authorList>
            <person name="Liu C."/>
        </authorList>
    </citation>
    <scope>NUCLEOTIDE SEQUENCE</scope>
    <source>
        <strain evidence="1">D42-62</strain>
    </source>
</reference>
<dbReference type="OrthoDB" id="2065420at2"/>
<proteinExistence type="predicted"/>
<keyword evidence="2" id="KW-1185">Reference proteome</keyword>
<name>A0A9X5GRD9_9FIRM</name>
<dbReference type="RefSeq" id="WP_160559318.1">
    <property type="nucleotide sequence ID" value="NZ_QZDT01000006.1"/>
</dbReference>
<sequence length="129" mass="15040">MNNNNVDMTNNEIFRLGMEVGRKQLADHIVHQFEIGKPVEINGKLYWLKDAKQNLMDIMDDIESTWNEEHGVKKFIVPISITYNTSKRCREVIVEAEKAKTAMLIAIGDFQRDGWIVDTDYENYKQFKG</sequence>
<gene>
    <name evidence="1" type="ORF">D5281_06380</name>
</gene>
<dbReference type="AlphaFoldDB" id="A0A9X5GRD9"/>
<evidence type="ECO:0000313" key="1">
    <source>
        <dbReference type="EMBL" id="NBJ92229.1"/>
    </source>
</evidence>
<protein>
    <submittedName>
        <fullName evidence="1">Uncharacterized protein</fullName>
    </submittedName>
</protein>
<organism evidence="1 2">
    <name type="scientific">Parablautia muri</name>
    <dbReference type="NCBI Taxonomy" id="2320879"/>
    <lineage>
        <taxon>Bacteria</taxon>
        <taxon>Bacillati</taxon>
        <taxon>Bacillota</taxon>
        <taxon>Clostridia</taxon>
        <taxon>Lachnospirales</taxon>
        <taxon>Lachnospiraceae</taxon>
        <taxon>Parablautia</taxon>
    </lineage>
</organism>
<evidence type="ECO:0000313" key="2">
    <source>
        <dbReference type="Proteomes" id="UP001154420"/>
    </source>
</evidence>
<dbReference type="Proteomes" id="UP001154420">
    <property type="component" value="Unassembled WGS sequence"/>
</dbReference>